<dbReference type="EMBL" id="AP012557">
    <property type="protein sequence ID" value="BAN09772.1"/>
    <property type="molecule type" value="Genomic_DNA"/>
</dbReference>
<dbReference type="Gene3D" id="3.30.1330.120">
    <property type="entry name" value="2-methylcitrate dehydratase PrpD"/>
    <property type="match status" value="1"/>
</dbReference>
<dbReference type="Pfam" id="PF19305">
    <property type="entry name" value="MmgE_PrpD_C"/>
    <property type="match status" value="1"/>
</dbReference>
<accession>M5AMZ6</accession>
<sequence>MSSYNAKIAVPSMSRAFGEFVSELEFGALSPTDISTVKLAVMDCLACVVAGAREPVTEIVLASLVAQYGQHNTATVFGHSVRSSALGASLANGVMAHACDFDDFSEPMCGHPAAPALPAILAAGELAESSGRDVLLAYTAAIEVMTKLGRAVGYELYRAGWHATAVLGVVGAAAGVSKILGLDGERTGTAIGIAVSRAAGLRVNIGTMVKPMHCGFAARDGLEAALLAAAGATASPDALDGSTGFLNAFVAERGHSVDIVSLLGGPFDVREPGIIFKKYPSCLDTHSAIDAILDLRANDDLRPDHIQHIRCVLAPGVGGDLVYNSPQTPLEGKFSMEFCSAVALARGRVSLAEFSQEVVDDPVIRKLIAISKLDYDPALTSQDPRSACAAARVEIALQDGRLVQKTVHHMRGHPENPMAESEFVSKFKDCAKGVLSRDRTARALAMIEQLDQLSDLRLLTSALVTECNAQTDF</sequence>
<dbReference type="AlphaFoldDB" id="M5AMZ6"/>
<evidence type="ECO:0000259" key="3">
    <source>
        <dbReference type="Pfam" id="PF19305"/>
    </source>
</evidence>
<dbReference type="InterPro" id="IPR045337">
    <property type="entry name" value="MmgE_PrpD_C"/>
</dbReference>
<dbReference type="PANTHER" id="PTHR16943">
    <property type="entry name" value="2-METHYLCITRATE DEHYDRATASE-RELATED"/>
    <property type="match status" value="1"/>
</dbReference>
<dbReference type="Pfam" id="PF03972">
    <property type="entry name" value="MmgE_PrpD_N"/>
    <property type="match status" value="1"/>
</dbReference>
<organism evidence="4">
    <name type="scientific">Rhizobium loti</name>
    <name type="common">Mesorhizobium loti</name>
    <dbReference type="NCBI Taxonomy" id="381"/>
    <lineage>
        <taxon>Bacteria</taxon>
        <taxon>Pseudomonadati</taxon>
        <taxon>Pseudomonadota</taxon>
        <taxon>Alphaproteobacteria</taxon>
        <taxon>Hyphomicrobiales</taxon>
        <taxon>Phyllobacteriaceae</taxon>
        <taxon>Mesorhizobium</taxon>
    </lineage>
</organism>
<evidence type="ECO:0000259" key="2">
    <source>
        <dbReference type="Pfam" id="PF03972"/>
    </source>
</evidence>
<name>M5AMZ6_RHILI</name>
<dbReference type="PANTHER" id="PTHR16943:SF8">
    <property type="entry name" value="2-METHYLCITRATE DEHYDRATASE"/>
    <property type="match status" value="1"/>
</dbReference>
<dbReference type="InterPro" id="IPR042188">
    <property type="entry name" value="MmgE/PrpD_sf_2"/>
</dbReference>
<feature type="domain" description="MmgE/PrpD C-terminal" evidence="3">
    <location>
        <begin position="279"/>
        <end position="452"/>
    </location>
</feature>
<evidence type="ECO:0000256" key="1">
    <source>
        <dbReference type="ARBA" id="ARBA00006174"/>
    </source>
</evidence>
<comment type="similarity">
    <text evidence="1">Belongs to the PrpD family.</text>
</comment>
<dbReference type="Gene3D" id="1.10.4100.10">
    <property type="entry name" value="2-methylcitrate dehydratase PrpD"/>
    <property type="match status" value="1"/>
</dbReference>
<dbReference type="InterPro" id="IPR045336">
    <property type="entry name" value="MmgE_PrpD_N"/>
</dbReference>
<evidence type="ECO:0008006" key="5">
    <source>
        <dbReference type="Google" id="ProtNLM"/>
    </source>
</evidence>
<evidence type="ECO:0000313" key="4">
    <source>
        <dbReference type="EMBL" id="BAN09772.1"/>
    </source>
</evidence>
<protein>
    <recommendedName>
        <fullName evidence="5">MmgE/PrpD family protein</fullName>
    </recommendedName>
</protein>
<dbReference type="InterPro" id="IPR005656">
    <property type="entry name" value="MmgE_PrpD"/>
</dbReference>
<dbReference type="GO" id="GO:0016829">
    <property type="term" value="F:lyase activity"/>
    <property type="evidence" value="ECO:0007669"/>
    <property type="project" value="InterPro"/>
</dbReference>
<feature type="domain" description="MmgE/PrpD N-terminal" evidence="2">
    <location>
        <begin position="16"/>
        <end position="253"/>
    </location>
</feature>
<dbReference type="InterPro" id="IPR036148">
    <property type="entry name" value="MmgE/PrpD_sf"/>
</dbReference>
<reference evidence="4" key="1">
    <citation type="submission" date="2012-10" db="EMBL/GenBank/DDBJ databases">
        <authorList>
            <person name="Maita H."/>
            <person name="Sato S."/>
        </authorList>
    </citation>
    <scope>NUCLEOTIDE SEQUENCE</scope>
    <source>
        <strain evidence="4">NZP2037</strain>
    </source>
</reference>
<reference evidence="4" key="2">
    <citation type="journal article" date="2013" name="Microbes Environ.">
        <title>Commonalities and Differences among Symbiosis Islands of Three Mesorhizobium loti Strains.</title>
        <authorList>
            <person name="Kasai-Maita H."/>
            <person name="Hirakawa H."/>
            <person name="Nakamura Y."/>
            <person name="Kaneko T."/>
            <person name="Miki K."/>
            <person name="Maruya J."/>
            <person name="Okazaki S."/>
            <person name="Tabata S."/>
            <person name="Saeki K."/>
            <person name="Sato S."/>
        </authorList>
    </citation>
    <scope>NUCLEOTIDE SEQUENCE</scope>
    <source>
        <strain evidence="4">NZP2037</strain>
    </source>
</reference>
<dbReference type="SUPFAM" id="SSF103378">
    <property type="entry name" value="2-methylcitrate dehydratase PrpD"/>
    <property type="match status" value="1"/>
</dbReference>
<dbReference type="InterPro" id="IPR042183">
    <property type="entry name" value="MmgE/PrpD_sf_1"/>
</dbReference>
<proteinExistence type="inferred from homology"/>
<dbReference type="RefSeq" id="WP_019863433.1">
    <property type="nucleotide sequence ID" value="NZ_LZTH01000025.1"/>
</dbReference>